<feature type="region of interest" description="Disordered" evidence="1">
    <location>
        <begin position="189"/>
        <end position="263"/>
    </location>
</feature>
<protein>
    <submittedName>
        <fullName evidence="3">Uncharacterized protein</fullName>
    </submittedName>
</protein>
<gene>
    <name evidence="3" type="ORF">THAOC_04899</name>
</gene>
<dbReference type="AlphaFoldDB" id="K0T727"/>
<organism evidence="3 4">
    <name type="scientific">Thalassiosira oceanica</name>
    <name type="common">Marine diatom</name>
    <dbReference type="NCBI Taxonomy" id="159749"/>
    <lineage>
        <taxon>Eukaryota</taxon>
        <taxon>Sar</taxon>
        <taxon>Stramenopiles</taxon>
        <taxon>Ochrophyta</taxon>
        <taxon>Bacillariophyta</taxon>
        <taxon>Coscinodiscophyceae</taxon>
        <taxon>Thalassiosirophycidae</taxon>
        <taxon>Thalassiosirales</taxon>
        <taxon>Thalassiosiraceae</taxon>
        <taxon>Thalassiosira</taxon>
    </lineage>
</organism>
<evidence type="ECO:0000313" key="3">
    <source>
        <dbReference type="EMBL" id="EJK73475.1"/>
    </source>
</evidence>
<evidence type="ECO:0000256" key="2">
    <source>
        <dbReference type="SAM" id="Phobius"/>
    </source>
</evidence>
<keyword evidence="4" id="KW-1185">Reference proteome</keyword>
<feature type="compositionally biased region" description="Gly residues" evidence="1">
    <location>
        <begin position="204"/>
        <end position="219"/>
    </location>
</feature>
<feature type="compositionally biased region" description="Pro residues" evidence="1">
    <location>
        <begin position="254"/>
        <end position="263"/>
    </location>
</feature>
<proteinExistence type="predicted"/>
<keyword evidence="2" id="KW-0812">Transmembrane</keyword>
<reference evidence="3 4" key="1">
    <citation type="journal article" date="2012" name="Genome Biol.">
        <title>Genome and low-iron response of an oceanic diatom adapted to chronic iron limitation.</title>
        <authorList>
            <person name="Lommer M."/>
            <person name="Specht M."/>
            <person name="Roy A.S."/>
            <person name="Kraemer L."/>
            <person name="Andreson R."/>
            <person name="Gutowska M.A."/>
            <person name="Wolf J."/>
            <person name="Bergner S.V."/>
            <person name="Schilhabel M.B."/>
            <person name="Klostermeier U.C."/>
            <person name="Beiko R.G."/>
            <person name="Rosenstiel P."/>
            <person name="Hippler M."/>
            <person name="Laroche J."/>
        </authorList>
    </citation>
    <scope>NUCLEOTIDE SEQUENCE [LARGE SCALE GENOMIC DNA]</scope>
    <source>
        <strain evidence="3 4">CCMP1005</strain>
    </source>
</reference>
<sequence length="263" mass="27981">LLVLELGYALLACSLMILAVGLLAVHAAVFDEKAGAILEFDGTALSSLHQGFTRLARKFGVARHDRDPEPDCEQEDDEPTPRGIRRLADGGPPPPTAGRRRPALAGPRVRPDVSLGPLGPVPVGGLHRVDDDAPRSQPRRRLAPPLVSVAVRRELGPVRRLPAQVRRHYKPASPLPTLRRAVLRPVQRHPEPHTAVGPRPAGGAEAGVGAAGDVLAGGGGRRRLHGDVRPLAKRLRGGRRHAAVRAGTREPDAPRPPPPADLP</sequence>
<accession>K0T727</accession>
<keyword evidence="2" id="KW-0472">Membrane</keyword>
<feature type="transmembrane region" description="Helical" evidence="2">
    <location>
        <begin position="6"/>
        <end position="30"/>
    </location>
</feature>
<evidence type="ECO:0000256" key="1">
    <source>
        <dbReference type="SAM" id="MobiDB-lite"/>
    </source>
</evidence>
<dbReference type="EMBL" id="AGNL01004464">
    <property type="protein sequence ID" value="EJK73475.1"/>
    <property type="molecule type" value="Genomic_DNA"/>
</dbReference>
<dbReference type="Proteomes" id="UP000266841">
    <property type="component" value="Unassembled WGS sequence"/>
</dbReference>
<feature type="non-terminal residue" evidence="3">
    <location>
        <position position="1"/>
    </location>
</feature>
<comment type="caution">
    <text evidence="3">The sequence shown here is derived from an EMBL/GenBank/DDBJ whole genome shotgun (WGS) entry which is preliminary data.</text>
</comment>
<evidence type="ECO:0000313" key="4">
    <source>
        <dbReference type="Proteomes" id="UP000266841"/>
    </source>
</evidence>
<keyword evidence="2" id="KW-1133">Transmembrane helix</keyword>
<feature type="compositionally biased region" description="Low complexity" evidence="1">
    <location>
        <begin position="103"/>
        <end position="126"/>
    </location>
</feature>
<name>K0T727_THAOC</name>
<feature type="region of interest" description="Disordered" evidence="1">
    <location>
        <begin position="63"/>
        <end position="142"/>
    </location>
</feature>
<feature type="compositionally biased region" description="Basic residues" evidence="1">
    <location>
        <begin position="231"/>
        <end position="243"/>
    </location>
</feature>